<dbReference type="Proteomes" id="UP000002748">
    <property type="component" value="Unassembled WGS sequence"/>
</dbReference>
<sequence>MIETGSGEKRIELDETATTIEQFLDLVTTGSTIFVVTKGASPNYAQAVRLVSFLRKFECQPAIGYLNQFVKAPSKSQDVNFLRLLTAMHMGVPETCAELIDNEPALFQWLDPATRKYTLPKQLPYDVFQHIPQRYLWALMVAGIHDESLVQVYVKSVHPMTVTQRSDSHSATSRKLHNGREASPVALVPTTSRITIPPLSAGSIMSETTEPTAHEKWTEGDFELISSDNVLFKVPTYQLQAASSGSGEQRIVLDEKSGTINLFLQLVIDGATSFLSYTLGKPNYQPAVDIVYFLRKYECQAVLEQIKVLTMLPPVFFKPENIARLLIAMHLDLPEVVAMMIERNPTVFKWLLPSNSASERSEFVDYAAFKYVPRQYVWALISADISKPGIMTIVRSGNVKDVPRRERFLRFLTEAKEAG</sequence>
<dbReference type="VEuPathDB" id="FungiDB:A1Q1_03296"/>
<comment type="caution">
    <text evidence="1">The sequence shown here is derived from an EMBL/GenBank/DDBJ whole genome shotgun (WGS) entry which is preliminary data.</text>
</comment>
<evidence type="ECO:0000313" key="1">
    <source>
        <dbReference type="EMBL" id="EJT47835.1"/>
    </source>
</evidence>
<proteinExistence type="predicted"/>
<dbReference type="EMBL" id="ALBS01000227">
    <property type="protein sequence ID" value="EJT47835.1"/>
    <property type="molecule type" value="Genomic_DNA"/>
</dbReference>
<evidence type="ECO:0000313" key="2">
    <source>
        <dbReference type="Proteomes" id="UP000002748"/>
    </source>
</evidence>
<organism evidence="1 2">
    <name type="scientific">Trichosporon asahii var. asahii (strain ATCC 90039 / CBS 2479 / JCM 2466 / KCTC 7840 / NBRC 103889/ NCYC 2677 / UAMH 7654)</name>
    <name type="common">Yeast</name>
    <dbReference type="NCBI Taxonomy" id="1186058"/>
    <lineage>
        <taxon>Eukaryota</taxon>
        <taxon>Fungi</taxon>
        <taxon>Dikarya</taxon>
        <taxon>Basidiomycota</taxon>
        <taxon>Agaricomycotina</taxon>
        <taxon>Tremellomycetes</taxon>
        <taxon>Trichosporonales</taxon>
        <taxon>Trichosporonaceae</taxon>
        <taxon>Trichosporon</taxon>
    </lineage>
</organism>
<dbReference type="GeneID" id="25986809"/>
<protein>
    <submittedName>
        <fullName evidence="1">Uncharacterized protein</fullName>
    </submittedName>
</protein>
<gene>
    <name evidence="1" type="ORF">A1Q1_03296</name>
</gene>
<dbReference type="AlphaFoldDB" id="J4UAM9"/>
<accession>J4UAM9</accession>
<reference evidence="1 2" key="1">
    <citation type="journal article" date="2012" name="Eukaryot. Cell">
        <title>Draft genome sequence of CBS 2479, the standard type strain of Trichosporon asahii.</title>
        <authorList>
            <person name="Yang R.Y."/>
            <person name="Li H.T."/>
            <person name="Zhu H."/>
            <person name="Zhou G.P."/>
            <person name="Wang M."/>
            <person name="Wang L."/>
        </authorList>
    </citation>
    <scope>NUCLEOTIDE SEQUENCE [LARGE SCALE GENOMIC DNA]</scope>
    <source>
        <strain evidence="2">ATCC 90039 / CBS 2479 / JCM 2466 / KCTC 7840 / NCYC 2677 / UAMH 7654</strain>
    </source>
</reference>
<name>J4UAM9_TRIAS</name>
<dbReference type="RefSeq" id="XP_014179051.1">
    <property type="nucleotide sequence ID" value="XM_014323576.1"/>
</dbReference>
<dbReference type="HOGENOM" id="CLU_655850_0_0_1"/>
<dbReference type="KEGG" id="tasa:A1Q1_03296"/>